<reference evidence="11" key="1">
    <citation type="submission" date="2011-02" db="EMBL/GenBank/DDBJ databases">
        <title>Construction and analysis of full-length cDNA library of Cryptosporidium parvum.</title>
        <authorList>
            <person name="Yamagishi J."/>
            <person name="Wakaguri H."/>
            <person name="Sugano S."/>
            <person name="Kawano S."/>
            <person name="Fujisaki K."/>
            <person name="Sugimoto C."/>
            <person name="Watanabe J."/>
            <person name="Suzuki Y."/>
            <person name="Kimata I."/>
            <person name="Xuan X."/>
        </authorList>
    </citation>
    <scope>NUCLEOTIDE SEQUENCE</scope>
    <source>
        <strain evidence="11">HNJ-1</strain>
    </source>
</reference>
<keyword evidence="6" id="KW-0594">Phospholipid biosynthesis</keyword>
<evidence type="ECO:0000313" key="12">
    <source>
        <dbReference type="EMBL" id="QOY39866.1"/>
    </source>
</evidence>
<evidence type="ECO:0000256" key="8">
    <source>
        <dbReference type="ARBA" id="ARBA00026101"/>
    </source>
</evidence>
<dbReference type="PANTHER" id="PTHR10739">
    <property type="entry name" value="CYTIDYLYLTRANSFERASE"/>
    <property type="match status" value="1"/>
</dbReference>
<sequence>MSNMEGNISCKSKPKVIKGICKKNLCKKNSEILTEDSSENGSFIDDEKSDIFNKNTLADGQENNKECDTNRKIRIYADGVYDLLHLGHMRQLEQAKKMYPNTHLIVGVASDEETHRLKGRTVQTLQERTETLRHVKWVDEIISPCPWVIDEKFVEKHKIDFVAHDDVPYVAKQKKRDEEDSSNTDCNSSEEKPVISYDQDDIYGWLKRCGKFKATQRTKGVSTTDLVVRILQNYEEYIDRSLQRGVTPDELNIGYMKANQIQMKKGIQRWGEKVTNELTKVTLTDRPLGITFDESVDNIRNQIHKSFDAWRGVSKKYLEGFARTFDPMRSLFRENRISEGESPSFK</sequence>
<dbReference type="SUPFAM" id="SSF52374">
    <property type="entry name" value="Nucleotidylyl transferase"/>
    <property type="match status" value="1"/>
</dbReference>
<accession>F0X487</accession>
<keyword evidence="2" id="KW-0444">Lipid biosynthesis</keyword>
<keyword evidence="7" id="KW-1208">Phospholipid metabolism</keyword>
<evidence type="ECO:0000313" key="13">
    <source>
        <dbReference type="Proteomes" id="UP000593906"/>
    </source>
</evidence>
<dbReference type="InterPro" id="IPR014729">
    <property type="entry name" value="Rossmann-like_a/b/a_fold"/>
</dbReference>
<dbReference type="AlphaFoldDB" id="F0X487"/>
<gene>
    <name evidence="11" type="primary">cgd8_1150</name>
    <name evidence="12" type="ORF">CPATCC_003920</name>
</gene>
<dbReference type="CDD" id="cd02174">
    <property type="entry name" value="CCT"/>
    <property type="match status" value="1"/>
</dbReference>
<dbReference type="GO" id="GO:0031210">
    <property type="term" value="F:phosphatidylcholine binding"/>
    <property type="evidence" value="ECO:0007669"/>
    <property type="project" value="TreeGrafter"/>
</dbReference>
<dbReference type="Proteomes" id="UP000593906">
    <property type="component" value="Chromosome 8"/>
</dbReference>
<keyword evidence="4" id="KW-0548">Nucleotidyltransferase</keyword>
<protein>
    <recommendedName>
        <fullName evidence="8">choline-phosphate cytidylyltransferase</fullName>
        <ecNumber evidence="8">2.7.7.15</ecNumber>
    </recommendedName>
</protein>
<evidence type="ECO:0000259" key="10">
    <source>
        <dbReference type="Pfam" id="PF01467"/>
    </source>
</evidence>
<evidence type="ECO:0000313" key="11">
    <source>
        <dbReference type="EMBL" id="BAJ77408.1"/>
    </source>
</evidence>
<dbReference type="EMBL" id="CP044415">
    <property type="protein sequence ID" value="QOY39866.1"/>
    <property type="molecule type" value="Genomic_DNA"/>
</dbReference>
<dbReference type="InterPro" id="IPR041723">
    <property type="entry name" value="CCT"/>
</dbReference>
<evidence type="ECO:0000256" key="5">
    <source>
        <dbReference type="ARBA" id="ARBA00023098"/>
    </source>
</evidence>
<keyword evidence="3" id="KW-0808">Transferase</keyword>
<evidence type="ECO:0000256" key="9">
    <source>
        <dbReference type="SAM" id="MobiDB-lite"/>
    </source>
</evidence>
<dbReference type="VEuPathDB" id="CryptoDB:cgd8_1150"/>
<evidence type="ECO:0000256" key="1">
    <source>
        <dbReference type="ARBA" id="ARBA00010101"/>
    </source>
</evidence>
<dbReference type="EMBL" id="FX115305">
    <property type="protein sequence ID" value="BAJ77408.1"/>
    <property type="molecule type" value="mRNA"/>
</dbReference>
<dbReference type="InterPro" id="IPR004821">
    <property type="entry name" value="Cyt_trans-like"/>
</dbReference>
<dbReference type="Gene3D" id="3.40.50.620">
    <property type="entry name" value="HUPs"/>
    <property type="match status" value="1"/>
</dbReference>
<proteinExistence type="evidence at transcript level"/>
<keyword evidence="5" id="KW-0443">Lipid metabolism</keyword>
<dbReference type="NCBIfam" id="TIGR00125">
    <property type="entry name" value="cyt_tran_rel"/>
    <property type="match status" value="1"/>
</dbReference>
<dbReference type="EC" id="2.7.7.15" evidence="8"/>
<dbReference type="GO" id="GO:0004105">
    <property type="term" value="F:choline-phosphate cytidylyltransferase activity"/>
    <property type="evidence" value="ECO:0007669"/>
    <property type="project" value="UniProtKB-EC"/>
</dbReference>
<evidence type="ECO:0000256" key="3">
    <source>
        <dbReference type="ARBA" id="ARBA00022679"/>
    </source>
</evidence>
<organism evidence="11">
    <name type="scientific">Cryptosporidium parvum</name>
    <dbReference type="NCBI Taxonomy" id="5807"/>
    <lineage>
        <taxon>Eukaryota</taxon>
        <taxon>Sar</taxon>
        <taxon>Alveolata</taxon>
        <taxon>Apicomplexa</taxon>
        <taxon>Conoidasida</taxon>
        <taxon>Coccidia</taxon>
        <taxon>Eucoccidiorida</taxon>
        <taxon>Eimeriorina</taxon>
        <taxon>Cryptosporidiidae</taxon>
        <taxon>Cryptosporidium</taxon>
    </lineage>
</organism>
<feature type="region of interest" description="Disordered" evidence="9">
    <location>
        <begin position="172"/>
        <end position="191"/>
    </location>
</feature>
<reference evidence="12 13" key="2">
    <citation type="submission" date="2019-09" db="EMBL/GenBank/DDBJ databases">
        <title>Consistent, comparative and evidence-based genome assembly and annotation for Cryptosporidium parvum, C. hominis and C. tyzzeri.</title>
        <authorList>
            <person name="Baptista R.P."/>
            <person name="Li Y."/>
            <person name="Sateriale A."/>
            <person name="Ansell B."/>
            <person name="Jex A."/>
            <person name="Sanders M."/>
            <person name="Brooks K."/>
            <person name="Tracey A."/>
            <person name="Berriman M."/>
            <person name="Striepen B."/>
            <person name="Cotton J.A."/>
            <person name="Kissinger J.C."/>
        </authorList>
    </citation>
    <scope>NUCLEOTIDE SEQUENCE [LARGE SCALE GENOMIC DNA]</scope>
    <source>
        <strain evidence="12 13">IOWA-ATCC</strain>
    </source>
</reference>
<evidence type="ECO:0000256" key="6">
    <source>
        <dbReference type="ARBA" id="ARBA00023209"/>
    </source>
</evidence>
<evidence type="ECO:0000256" key="7">
    <source>
        <dbReference type="ARBA" id="ARBA00023264"/>
    </source>
</evidence>
<dbReference type="VEuPathDB" id="CryptoDB:CPATCC_0001200"/>
<evidence type="ECO:0000256" key="2">
    <source>
        <dbReference type="ARBA" id="ARBA00022516"/>
    </source>
</evidence>
<comment type="similarity">
    <text evidence="1">Belongs to the cytidylyltransferase family.</text>
</comment>
<dbReference type="PANTHER" id="PTHR10739:SF13">
    <property type="entry name" value="CHOLINE-PHOSPHATE CYTIDYLYLTRANSFERASE"/>
    <property type="match status" value="1"/>
</dbReference>
<feature type="domain" description="Cytidyltransferase-like" evidence="10">
    <location>
        <begin position="76"/>
        <end position="227"/>
    </location>
</feature>
<name>F0X487_CRYPV</name>
<dbReference type="Pfam" id="PF01467">
    <property type="entry name" value="CTP_transf_like"/>
    <property type="match status" value="1"/>
</dbReference>
<evidence type="ECO:0000256" key="4">
    <source>
        <dbReference type="ARBA" id="ARBA00022695"/>
    </source>
</evidence>
<dbReference type="InterPro" id="IPR045049">
    <property type="entry name" value="Pcy1-like"/>
</dbReference>